<organism evidence="3 4">
    <name type="scientific">Caloramator quimbayensis</name>
    <dbReference type="NCBI Taxonomy" id="1147123"/>
    <lineage>
        <taxon>Bacteria</taxon>
        <taxon>Bacillati</taxon>
        <taxon>Bacillota</taxon>
        <taxon>Clostridia</taxon>
        <taxon>Eubacteriales</taxon>
        <taxon>Clostridiaceae</taxon>
        <taxon>Caloramator</taxon>
    </lineage>
</organism>
<dbReference type="STRING" id="1147123.SAMN05443428_12527"/>
<evidence type="ECO:0000313" key="3">
    <source>
        <dbReference type="EMBL" id="SKA97499.1"/>
    </source>
</evidence>
<dbReference type="InterPro" id="IPR003787">
    <property type="entry name" value="Sulphur_relay_DsrE/F-like"/>
</dbReference>
<feature type="domain" description="UPF0033" evidence="2">
    <location>
        <begin position="4"/>
        <end position="28"/>
    </location>
</feature>
<accession>A0A1T4Y6T3</accession>
<dbReference type="SUPFAM" id="SSF64307">
    <property type="entry name" value="SirA-like"/>
    <property type="match status" value="1"/>
</dbReference>
<dbReference type="EMBL" id="FUYH01000025">
    <property type="protein sequence ID" value="SKA97499.1"/>
    <property type="molecule type" value="Genomic_DNA"/>
</dbReference>
<dbReference type="PANTHER" id="PTHR33279:SF6">
    <property type="entry name" value="SULFUR CARRIER PROTEIN YEDF-RELATED"/>
    <property type="match status" value="1"/>
</dbReference>
<dbReference type="Gene3D" id="3.30.110.40">
    <property type="entry name" value="TusA-like domain"/>
    <property type="match status" value="1"/>
</dbReference>
<dbReference type="NCBIfam" id="TIGR03527">
    <property type="entry name" value="selenium_YedF"/>
    <property type="match status" value="1"/>
</dbReference>
<reference evidence="4" key="1">
    <citation type="submission" date="2017-02" db="EMBL/GenBank/DDBJ databases">
        <authorList>
            <person name="Varghese N."/>
            <person name="Submissions S."/>
        </authorList>
    </citation>
    <scope>NUCLEOTIDE SEQUENCE [LARGE SCALE GENOMIC DNA]</scope>
    <source>
        <strain evidence="4">USBA 833</strain>
    </source>
</reference>
<dbReference type="CDD" id="cd03421">
    <property type="entry name" value="SirA_like_N"/>
    <property type="match status" value="1"/>
</dbReference>
<proteinExistence type="inferred from homology"/>
<dbReference type="Pfam" id="PF02635">
    <property type="entry name" value="DsrE"/>
    <property type="match status" value="1"/>
</dbReference>
<gene>
    <name evidence="3" type="ORF">SAMN05443428_12527</name>
</gene>
<evidence type="ECO:0000259" key="2">
    <source>
        <dbReference type="PROSITE" id="PS01148"/>
    </source>
</evidence>
<sequence length="193" mass="21302">MKKIDCSGMACPKPVIMTKKELESMESGELEVIVDNDAARENVSKLVKSMGLSYQVFEKEKLFHIIIKKEESSCECEIEQISSRPVILIGSDKFGVGDDKLGTVLMKSYLYALTEAEVKPTTILFVNSGVKLVIEGSDVLESVKTLESMGVEIYACGTCLDFYNIKDKLSVGSITNMYTIVEKMNSASNTIKL</sequence>
<dbReference type="InterPro" id="IPR036868">
    <property type="entry name" value="TusA-like_sf"/>
</dbReference>
<dbReference type="RefSeq" id="WP_341429125.1">
    <property type="nucleotide sequence ID" value="NZ_FUYH01000025.1"/>
</dbReference>
<dbReference type="Pfam" id="PF01206">
    <property type="entry name" value="TusA"/>
    <property type="match status" value="1"/>
</dbReference>
<dbReference type="Gene3D" id="3.40.1260.10">
    <property type="entry name" value="DsrEFH-like"/>
    <property type="match status" value="1"/>
</dbReference>
<dbReference type="SUPFAM" id="SSF75169">
    <property type="entry name" value="DsrEFH-like"/>
    <property type="match status" value="1"/>
</dbReference>
<dbReference type="Proteomes" id="UP000190105">
    <property type="component" value="Unassembled WGS sequence"/>
</dbReference>
<keyword evidence="4" id="KW-1185">Reference proteome</keyword>
<name>A0A1T4Y6T3_9CLOT</name>
<dbReference type="PROSITE" id="PS01148">
    <property type="entry name" value="UPF0033"/>
    <property type="match status" value="1"/>
</dbReference>
<protein>
    <submittedName>
        <fullName evidence="3">Selenium metabolism protein YedF</fullName>
    </submittedName>
</protein>
<evidence type="ECO:0000256" key="1">
    <source>
        <dbReference type="ARBA" id="ARBA00008984"/>
    </source>
</evidence>
<comment type="similarity">
    <text evidence="1">Belongs to the sulfur carrier protein TusA family.</text>
</comment>
<evidence type="ECO:0000313" key="4">
    <source>
        <dbReference type="Proteomes" id="UP000190105"/>
    </source>
</evidence>
<dbReference type="InterPro" id="IPR019870">
    <property type="entry name" value="Se_metab_YedF"/>
</dbReference>
<dbReference type="AlphaFoldDB" id="A0A1T4Y6T3"/>
<dbReference type="InterPro" id="IPR001455">
    <property type="entry name" value="TusA-like"/>
</dbReference>
<dbReference type="PANTHER" id="PTHR33279">
    <property type="entry name" value="SULFUR CARRIER PROTEIN YEDF-RELATED"/>
    <property type="match status" value="1"/>
</dbReference>
<dbReference type="InterPro" id="IPR027396">
    <property type="entry name" value="DsrEFH-like"/>
</dbReference>